<dbReference type="PROSITE" id="PS50097">
    <property type="entry name" value="BTB"/>
    <property type="match status" value="1"/>
</dbReference>
<dbReference type="EMBL" id="CAXIEN010000096">
    <property type="protein sequence ID" value="CAL1276734.1"/>
    <property type="molecule type" value="Genomic_DNA"/>
</dbReference>
<dbReference type="Pfam" id="PF22486">
    <property type="entry name" value="MATH_2"/>
    <property type="match status" value="1"/>
</dbReference>
<organism evidence="3 4">
    <name type="scientific">Larinioides sclopetarius</name>
    <dbReference type="NCBI Taxonomy" id="280406"/>
    <lineage>
        <taxon>Eukaryota</taxon>
        <taxon>Metazoa</taxon>
        <taxon>Ecdysozoa</taxon>
        <taxon>Arthropoda</taxon>
        <taxon>Chelicerata</taxon>
        <taxon>Arachnida</taxon>
        <taxon>Araneae</taxon>
        <taxon>Araneomorphae</taxon>
        <taxon>Entelegynae</taxon>
        <taxon>Araneoidea</taxon>
        <taxon>Araneidae</taxon>
        <taxon>Larinioides</taxon>
    </lineage>
</organism>
<dbReference type="CDD" id="cd18186">
    <property type="entry name" value="BTB_POZ_ZBTB_KLHL-like"/>
    <property type="match status" value="1"/>
</dbReference>
<name>A0AAV2A040_9ARAC</name>
<dbReference type="Gene3D" id="2.60.210.10">
    <property type="entry name" value="Apoptosis, Tumor Necrosis Factor Receptor Associated Protein 2, Chain A"/>
    <property type="match status" value="1"/>
</dbReference>
<evidence type="ECO:0000259" key="1">
    <source>
        <dbReference type="PROSITE" id="PS50097"/>
    </source>
</evidence>
<protein>
    <recommendedName>
        <fullName evidence="5">Speckle-type POZ protein</fullName>
    </recommendedName>
</protein>
<dbReference type="Gene3D" id="1.25.40.420">
    <property type="match status" value="1"/>
</dbReference>
<evidence type="ECO:0000313" key="4">
    <source>
        <dbReference type="Proteomes" id="UP001497382"/>
    </source>
</evidence>
<evidence type="ECO:0000313" key="3">
    <source>
        <dbReference type="EMBL" id="CAL1276734.1"/>
    </source>
</evidence>
<dbReference type="GO" id="GO:0030163">
    <property type="term" value="P:protein catabolic process"/>
    <property type="evidence" value="ECO:0007669"/>
    <property type="project" value="UniProtKB-ARBA"/>
</dbReference>
<dbReference type="AlphaFoldDB" id="A0AAV2A040"/>
<dbReference type="InterPro" id="IPR002083">
    <property type="entry name" value="MATH/TRAF_dom"/>
</dbReference>
<reference evidence="3 4" key="1">
    <citation type="submission" date="2024-04" db="EMBL/GenBank/DDBJ databases">
        <authorList>
            <person name="Rising A."/>
            <person name="Reimegard J."/>
            <person name="Sonavane S."/>
            <person name="Akerstrom W."/>
            <person name="Nylinder S."/>
            <person name="Hedman E."/>
            <person name="Kallberg Y."/>
        </authorList>
    </citation>
    <scope>NUCLEOTIDE SEQUENCE [LARGE SCALE GENOMIC DNA]</scope>
</reference>
<accession>A0AAV2A040</accession>
<gene>
    <name evidence="3" type="ORF">LARSCL_LOCUS8822</name>
</gene>
<dbReference type="InterPro" id="IPR000210">
    <property type="entry name" value="BTB/POZ_dom"/>
</dbReference>
<proteinExistence type="predicted"/>
<dbReference type="SUPFAM" id="SSF54695">
    <property type="entry name" value="POZ domain"/>
    <property type="match status" value="1"/>
</dbReference>
<dbReference type="PANTHER" id="PTHR24413">
    <property type="entry name" value="SPECKLE-TYPE POZ PROTEIN"/>
    <property type="match status" value="1"/>
</dbReference>
<dbReference type="PROSITE" id="PS50144">
    <property type="entry name" value="MATH"/>
    <property type="match status" value="1"/>
</dbReference>
<dbReference type="Pfam" id="PF00651">
    <property type="entry name" value="BTB"/>
    <property type="match status" value="1"/>
</dbReference>
<dbReference type="CDD" id="cd00121">
    <property type="entry name" value="MATH"/>
    <property type="match status" value="1"/>
</dbReference>
<dbReference type="SMART" id="SM00225">
    <property type="entry name" value="BTB"/>
    <property type="match status" value="1"/>
</dbReference>
<feature type="domain" description="BTB" evidence="1">
    <location>
        <begin position="345"/>
        <end position="412"/>
    </location>
</feature>
<evidence type="ECO:0000259" key="2">
    <source>
        <dbReference type="PROSITE" id="PS50144"/>
    </source>
</evidence>
<dbReference type="InterPro" id="IPR011333">
    <property type="entry name" value="SKP1/BTB/POZ_sf"/>
</dbReference>
<sequence>MASQENSEMDCYSVTWYINNFSYCWQKKDEAIVSPKFSMFVPEATKWKLLLYPRGTSDVNSIALFLRREKDCDGAENIDLEYHLETLNADGSILTKRNAKLAFHKGTCGGFPVFLNRNSVLLKSRVRYLPQDILTIRCRIKRLDEKSLEIRQIFARTIINVERRSLLWTVQGFSSLTTNQKKRLLIKSASGKELIKFDLFLTGGQCFEEKINLNIHFIDKRMEFFTLQTFLLEVGGIKVDSGKYENWRELGELATFPLKLSRNKLLADGDLYLPNDVLSLKLELAVSTGFAFEGITKIDFGIISQETTNEMCENWRESNIEEKTIENSCALITDLMSLYNDQNLCDVMLETKTSAFTAHTIILSARSPVFRAMFSADMKEKLNGVVDVSDLDDETVRQLLLFLYSNKLEELKWEDALQLYEAADKYEITSLKDQCSLFLKGNLNLKNACEALIISDLHHDEGLKSTVQDFILRNAEEIFKSEEWEVFSDTNPKLALKTTLRNWTEK</sequence>
<evidence type="ECO:0008006" key="5">
    <source>
        <dbReference type="Google" id="ProtNLM"/>
    </source>
</evidence>
<dbReference type="Gene3D" id="3.30.710.10">
    <property type="entry name" value="Potassium Channel Kv1.1, Chain A"/>
    <property type="match status" value="1"/>
</dbReference>
<feature type="domain" description="MATH" evidence="2">
    <location>
        <begin position="11"/>
        <end position="140"/>
    </location>
</feature>
<comment type="caution">
    <text evidence="3">The sequence shown here is derived from an EMBL/GenBank/DDBJ whole genome shotgun (WGS) entry which is preliminary data.</text>
</comment>
<keyword evidence="4" id="KW-1185">Reference proteome</keyword>
<dbReference type="FunFam" id="3.30.710.10:FF:000159">
    <property type="entry name" value="Speckle-type POZ protein B"/>
    <property type="match status" value="1"/>
</dbReference>
<dbReference type="InterPro" id="IPR008974">
    <property type="entry name" value="TRAF-like"/>
</dbReference>
<dbReference type="Proteomes" id="UP001497382">
    <property type="component" value="Unassembled WGS sequence"/>
</dbReference>
<dbReference type="SUPFAM" id="SSF49599">
    <property type="entry name" value="TRAF domain-like"/>
    <property type="match status" value="1"/>
</dbReference>